<gene>
    <name evidence="5" type="ORF">E1283_30490</name>
</gene>
<protein>
    <submittedName>
        <fullName evidence="5">MarR family transcriptional regulator</fullName>
    </submittedName>
</protein>
<keyword evidence="3" id="KW-0804">Transcription</keyword>
<dbReference type="PANTHER" id="PTHR38465">
    <property type="entry name" value="HTH-TYPE TRANSCRIPTIONAL REGULATOR MJ1563-RELATED"/>
    <property type="match status" value="1"/>
</dbReference>
<dbReference type="AlphaFoldDB" id="A0A4R4SRA5"/>
<dbReference type="PANTHER" id="PTHR38465:SF2">
    <property type="entry name" value="HTH-TYPE TRANSCRIPTIONAL REGULATOR MMPR5"/>
    <property type="match status" value="1"/>
</dbReference>
<evidence type="ECO:0000313" key="6">
    <source>
        <dbReference type="Proteomes" id="UP000295345"/>
    </source>
</evidence>
<evidence type="ECO:0000313" key="5">
    <source>
        <dbReference type="EMBL" id="TDC65596.1"/>
    </source>
</evidence>
<accession>A0A4R4SRA5</accession>
<dbReference type="SUPFAM" id="SSF46785">
    <property type="entry name" value="Winged helix' DNA-binding domain"/>
    <property type="match status" value="1"/>
</dbReference>
<dbReference type="Gene3D" id="1.10.10.10">
    <property type="entry name" value="Winged helix-like DNA-binding domain superfamily/Winged helix DNA-binding domain"/>
    <property type="match status" value="1"/>
</dbReference>
<evidence type="ECO:0000256" key="1">
    <source>
        <dbReference type="ARBA" id="ARBA00023015"/>
    </source>
</evidence>
<keyword evidence="6" id="KW-1185">Reference proteome</keyword>
<dbReference type="EMBL" id="SMKI01000478">
    <property type="protein sequence ID" value="TDC65596.1"/>
    <property type="molecule type" value="Genomic_DNA"/>
</dbReference>
<proteinExistence type="predicted"/>
<keyword evidence="2" id="KW-0238">DNA-binding</keyword>
<sequence length="198" mass="21882">MCEVKALSKRPRSVGCEDGQVIEQGTTRRDGAYADAVAAFVERFAADLIQAGMPRMPSRVFACLMASPEATLSSAELSDRLRISPAAVSGAVRYLDQVHLVSREREPGSRRERFRVLHSSWYEALVNRDAVLRRWIETMRAGLDVVGSGTVAGDRLAEMAEFIEFLDGQLKGMLDRWNELRAAQAMSADRPSGAPEPR</sequence>
<feature type="domain" description="HTH marR-type" evidence="4">
    <location>
        <begin position="52"/>
        <end position="112"/>
    </location>
</feature>
<name>A0A4R4SRA5_9ACTN</name>
<dbReference type="GO" id="GO:0003677">
    <property type="term" value="F:DNA binding"/>
    <property type="evidence" value="ECO:0007669"/>
    <property type="project" value="UniProtKB-KW"/>
</dbReference>
<dbReference type="InterPro" id="IPR000835">
    <property type="entry name" value="HTH_MarR-typ"/>
</dbReference>
<comment type="caution">
    <text evidence="5">The sequence shown here is derived from an EMBL/GenBank/DDBJ whole genome shotgun (WGS) entry which is preliminary data.</text>
</comment>
<dbReference type="OrthoDB" id="67158at2"/>
<dbReference type="InterPro" id="IPR052362">
    <property type="entry name" value="HTH-GbsR_regulator"/>
</dbReference>
<evidence type="ECO:0000259" key="4">
    <source>
        <dbReference type="Pfam" id="PF12802"/>
    </source>
</evidence>
<organism evidence="5 6">
    <name type="scientific">Streptomyces hainanensis</name>
    <dbReference type="NCBI Taxonomy" id="402648"/>
    <lineage>
        <taxon>Bacteria</taxon>
        <taxon>Bacillati</taxon>
        <taxon>Actinomycetota</taxon>
        <taxon>Actinomycetes</taxon>
        <taxon>Kitasatosporales</taxon>
        <taxon>Streptomycetaceae</taxon>
        <taxon>Streptomyces</taxon>
    </lineage>
</organism>
<reference evidence="5 6" key="1">
    <citation type="submission" date="2019-03" db="EMBL/GenBank/DDBJ databases">
        <title>Draft genome sequences of novel Actinobacteria.</title>
        <authorList>
            <person name="Sahin N."/>
            <person name="Ay H."/>
            <person name="Saygin H."/>
        </authorList>
    </citation>
    <scope>NUCLEOTIDE SEQUENCE [LARGE SCALE GENOMIC DNA]</scope>
    <source>
        <strain evidence="5 6">DSM 41900</strain>
    </source>
</reference>
<dbReference type="Proteomes" id="UP000295345">
    <property type="component" value="Unassembled WGS sequence"/>
</dbReference>
<dbReference type="InterPro" id="IPR036390">
    <property type="entry name" value="WH_DNA-bd_sf"/>
</dbReference>
<keyword evidence="1" id="KW-0805">Transcription regulation</keyword>
<dbReference type="GO" id="GO:0003700">
    <property type="term" value="F:DNA-binding transcription factor activity"/>
    <property type="evidence" value="ECO:0007669"/>
    <property type="project" value="InterPro"/>
</dbReference>
<dbReference type="InterPro" id="IPR036388">
    <property type="entry name" value="WH-like_DNA-bd_sf"/>
</dbReference>
<evidence type="ECO:0000256" key="3">
    <source>
        <dbReference type="ARBA" id="ARBA00023163"/>
    </source>
</evidence>
<evidence type="ECO:0000256" key="2">
    <source>
        <dbReference type="ARBA" id="ARBA00023125"/>
    </source>
</evidence>
<dbReference type="Pfam" id="PF12802">
    <property type="entry name" value="MarR_2"/>
    <property type="match status" value="1"/>
</dbReference>